<evidence type="ECO:0000256" key="1">
    <source>
        <dbReference type="PROSITE-ProRule" id="PRU00339"/>
    </source>
</evidence>
<dbReference type="InterPro" id="IPR033396">
    <property type="entry name" value="DUF5107"/>
</dbReference>
<dbReference type="PROSITE" id="PS50005">
    <property type="entry name" value="TPR"/>
    <property type="match status" value="1"/>
</dbReference>
<evidence type="ECO:0000313" key="4">
    <source>
        <dbReference type="Proteomes" id="UP001258315"/>
    </source>
</evidence>
<keyword evidence="1" id="KW-0802">TPR repeat</keyword>
<protein>
    <submittedName>
        <fullName evidence="3">Tetratricopeptide (TPR) repeat protein</fullName>
    </submittedName>
</protein>
<evidence type="ECO:0000313" key="3">
    <source>
        <dbReference type="EMBL" id="MDT3403098.1"/>
    </source>
</evidence>
<dbReference type="Gene3D" id="1.25.40.10">
    <property type="entry name" value="Tetratricopeptide repeat domain"/>
    <property type="match status" value="4"/>
</dbReference>
<feature type="repeat" description="TPR" evidence="1">
    <location>
        <begin position="794"/>
        <end position="827"/>
    </location>
</feature>
<gene>
    <name evidence="3" type="ORF">QE417_002170</name>
</gene>
<dbReference type="SUPFAM" id="SSF48452">
    <property type="entry name" value="TPR-like"/>
    <property type="match status" value="3"/>
</dbReference>
<reference evidence="4" key="1">
    <citation type="submission" date="2023-07" db="EMBL/GenBank/DDBJ databases">
        <title>Functional and genomic diversity of the sorghum phyllosphere microbiome.</title>
        <authorList>
            <person name="Shade A."/>
        </authorList>
    </citation>
    <scope>NUCLEOTIDE SEQUENCE [LARGE SCALE GENOMIC DNA]</scope>
    <source>
        <strain evidence="4">SORGH_AS_0422</strain>
    </source>
</reference>
<evidence type="ECO:0000259" key="2">
    <source>
        <dbReference type="Pfam" id="PF17128"/>
    </source>
</evidence>
<comment type="caution">
    <text evidence="3">The sequence shown here is derived from an EMBL/GenBank/DDBJ whole genome shotgun (WGS) entry which is preliminary data.</text>
</comment>
<dbReference type="InterPro" id="IPR011990">
    <property type="entry name" value="TPR-like_helical_dom_sf"/>
</dbReference>
<sequence>MTVKVWQEKVTIPTYQVGEADKNPMFFEKRVYQGSSGVVYPHPVIEKIADEKVDQEYNALFLENKYLKIMILPEIGGRVQMAYDKIAQRHFIYYNQVIKPALVGLCGPWISGGIEFNWPQHHRPSTFEPVDFRIQENEDGSKTVWVSEVEKMFRTKGMAGFTLHPDKAYLEIKAQLYNRTSIPQTFLWWANPAVSVGEHYQSVFPPDVHAVFDHGKRDVSSFPIATGTYYKVDYSPGTDISRYKNIPVPTSYMAVNSEYDFVGGYEHDTQAGVLHVADHHVSPGKKQWTWGNGDFGLAWDRNLTDEDGPYIELMTGMFTDNQPDFSWLMPYEEKSFTQYFLPYQRVGLVKNATKDVLLGLEKEADGLKITVFATSLIPNAEIVLAHGPEIISRWSVSLSPENVFSEKIDYMSEDTNGLSLAVYNSSGSEMVMYQESKEERELPEAAKPAQTPQQVDSIEQLFLTGQHLEQYRHATYSPVPYYEEALKREPGDIRNNNALGLWLIRKGQFSKAIAYFEKAIKTITQRNPNPYDGEPYYNLGLALSYIGNDKEAYNAYFKATWNGAWQDVAYFAVAQIDMKNKHYGRALEHINWAIDRNARNGKACMIKARALRMLLRTQASVDTCRYALERDGFNLSALFELQLSLKELGLTDEAAAALDQLKEISRGQSHTLIEYAIDYANAGLYSDAIELLSLGTKSPDNDPMLGYYMAWYQHLQDNETEAKEILIKAASAPSDYCFPNRLDDIAVLQFAIKTNKADAKAPYYLGNLWYDKRQYAEAIESWIMSAAIDSSFPTVYRNLAIAAYNKHNDKDKALNFFEKAFGLNPDDARVLMELDQLYKKLNYEPGKRLEFLSKYSDVTGKRDDLYLETITLKNLLGEHQFAFEKLMSRKFHPWEGGEGKVSGQYLFSLTELAKNDLLKGDYKGAIEKLDAAQTYPESLGEGKLPGAQENDIFYWMGCAYDKLGETEKAEAHWLEATKGLSEPSAAVFYNDQQPDKIFYQGLAWLKLQQPDTAGQIFTNLLNYGLEHANDEIRIDYFAVSLPDLLIFEDDLNVRNYIHCRYITGLGYLGLNKYDEARMALTEVLKMDASHFGALAHLQYLQNFGEGKLLTEAS</sequence>
<dbReference type="InterPro" id="IPR019734">
    <property type="entry name" value="TPR_rpt"/>
</dbReference>
<dbReference type="SUPFAM" id="SSF81901">
    <property type="entry name" value="HCP-like"/>
    <property type="match status" value="1"/>
</dbReference>
<dbReference type="PANTHER" id="PTHR12558:SF13">
    <property type="entry name" value="CELL DIVISION CYCLE PROTEIN 27 HOMOLOG"/>
    <property type="match status" value="1"/>
</dbReference>
<dbReference type="Proteomes" id="UP001258315">
    <property type="component" value="Unassembled WGS sequence"/>
</dbReference>
<dbReference type="RefSeq" id="WP_311949867.1">
    <property type="nucleotide sequence ID" value="NZ_JAVLVU010000001.1"/>
</dbReference>
<accession>A0ABU3GTI2</accession>
<dbReference type="SMART" id="SM00028">
    <property type="entry name" value="TPR"/>
    <property type="match status" value="7"/>
</dbReference>
<name>A0ABU3GTI2_9SPHI</name>
<feature type="domain" description="DUF5107" evidence="2">
    <location>
        <begin position="39"/>
        <end position="341"/>
    </location>
</feature>
<organism evidence="3 4">
    <name type="scientific">Mucilaginibacter terrae</name>
    <dbReference type="NCBI Taxonomy" id="1955052"/>
    <lineage>
        <taxon>Bacteria</taxon>
        <taxon>Pseudomonadati</taxon>
        <taxon>Bacteroidota</taxon>
        <taxon>Sphingobacteriia</taxon>
        <taxon>Sphingobacteriales</taxon>
        <taxon>Sphingobacteriaceae</taxon>
        <taxon>Mucilaginibacter</taxon>
    </lineage>
</organism>
<dbReference type="PANTHER" id="PTHR12558">
    <property type="entry name" value="CELL DIVISION CYCLE 16,23,27"/>
    <property type="match status" value="1"/>
</dbReference>
<dbReference type="EMBL" id="JAVLVU010000001">
    <property type="protein sequence ID" value="MDT3403098.1"/>
    <property type="molecule type" value="Genomic_DNA"/>
</dbReference>
<dbReference type="Pfam" id="PF17128">
    <property type="entry name" value="DUF5107"/>
    <property type="match status" value="1"/>
</dbReference>
<proteinExistence type="predicted"/>
<keyword evidence="4" id="KW-1185">Reference proteome</keyword>
<dbReference type="Pfam" id="PF13181">
    <property type="entry name" value="TPR_8"/>
    <property type="match status" value="1"/>
</dbReference>